<dbReference type="PANTHER" id="PTHR43084:SF1">
    <property type="entry name" value="PERSULFIDE DIOXYGENASE ETHE1, MITOCHONDRIAL"/>
    <property type="match status" value="1"/>
</dbReference>
<dbReference type="InterPro" id="IPR036866">
    <property type="entry name" value="RibonucZ/Hydroxyglut_hydro"/>
</dbReference>
<dbReference type="GO" id="GO:0046872">
    <property type="term" value="F:metal ion binding"/>
    <property type="evidence" value="ECO:0007669"/>
    <property type="project" value="UniProtKB-KW"/>
</dbReference>
<dbReference type="RefSeq" id="WP_058501010.1">
    <property type="nucleotide sequence ID" value="NZ_CAAAJA010000063.1"/>
</dbReference>
<evidence type="ECO:0000259" key="2">
    <source>
        <dbReference type="SMART" id="SM00849"/>
    </source>
</evidence>
<sequence length="233" mass="26429">MIFKQLFDEESCTYTYLIGSEYSKHAVLIDPVLNHVERYIALINKYQLHLVASIDSHLHADHITASGSLTETTRCISMMGRETKAEHIRMKFKDQDELKFGDLKLKAIYTPGHTDDSYCFLMNKVLFTGDTLFIGGTGRTDFQNGSASQQYDSLFNGILKLPEHTLVYPGHDYKGNKVSTIGKELKTNPRLQVKCKEEYIHMMENLNLAPPKRIHVALPANLKNGLVGTETYI</sequence>
<dbReference type="InterPro" id="IPR044528">
    <property type="entry name" value="POD-like_MBL-fold"/>
</dbReference>
<dbReference type="Gene3D" id="3.60.15.10">
    <property type="entry name" value="Ribonuclease Z/Hydroxyacylglutathione hydrolase-like"/>
    <property type="match status" value="1"/>
</dbReference>
<dbReference type="SMART" id="SM00849">
    <property type="entry name" value="Lactamase_B"/>
    <property type="match status" value="1"/>
</dbReference>
<proteinExistence type="predicted"/>
<gene>
    <name evidence="3" type="ORF">Lisr_0628</name>
</gene>
<dbReference type="OrthoDB" id="9784009at2"/>
<accession>A0A0W0WGH1</accession>
<dbReference type="CDD" id="cd07724">
    <property type="entry name" value="POD-like_MBL-fold"/>
    <property type="match status" value="1"/>
</dbReference>
<dbReference type="AlphaFoldDB" id="A0A0W0WGH1"/>
<dbReference type="STRING" id="454.Lisr_0628"/>
<dbReference type="PANTHER" id="PTHR43084">
    <property type="entry name" value="PERSULFIDE DIOXYGENASE ETHE1"/>
    <property type="match status" value="1"/>
</dbReference>
<protein>
    <submittedName>
        <fullName evidence="3">Metallo-beta-lactamase family transporter protein</fullName>
    </submittedName>
</protein>
<dbReference type="InterPro" id="IPR051682">
    <property type="entry name" value="Mito_Persulfide_Diox"/>
</dbReference>
<feature type="domain" description="Metallo-beta-lactamase" evidence="2">
    <location>
        <begin position="12"/>
        <end position="171"/>
    </location>
</feature>
<dbReference type="PATRIC" id="fig|454.4.peg.666"/>
<dbReference type="SUPFAM" id="SSF56281">
    <property type="entry name" value="Metallo-hydrolase/oxidoreductase"/>
    <property type="match status" value="1"/>
</dbReference>
<reference evidence="3 4" key="1">
    <citation type="submission" date="2015-11" db="EMBL/GenBank/DDBJ databases">
        <title>Genomic analysis of 38 Legionella species identifies large and diverse effector repertoires.</title>
        <authorList>
            <person name="Burstein D."/>
            <person name="Amaro F."/>
            <person name="Zusman T."/>
            <person name="Lifshitz Z."/>
            <person name="Cohen O."/>
            <person name="Gilbert J.A."/>
            <person name="Pupko T."/>
            <person name="Shuman H.A."/>
            <person name="Segal G."/>
        </authorList>
    </citation>
    <scope>NUCLEOTIDE SEQUENCE [LARGE SCALE GENOMIC DNA]</scope>
    <source>
        <strain evidence="3 4">Bercovier 4</strain>
    </source>
</reference>
<keyword evidence="4" id="KW-1185">Reference proteome</keyword>
<name>A0A0W0WGH1_9GAMM</name>
<dbReference type="GO" id="GO:0070813">
    <property type="term" value="P:hydrogen sulfide metabolic process"/>
    <property type="evidence" value="ECO:0007669"/>
    <property type="project" value="TreeGrafter"/>
</dbReference>
<keyword evidence="1" id="KW-0479">Metal-binding</keyword>
<organism evidence="3 4">
    <name type="scientific">Legionella israelensis</name>
    <dbReference type="NCBI Taxonomy" id="454"/>
    <lineage>
        <taxon>Bacteria</taxon>
        <taxon>Pseudomonadati</taxon>
        <taxon>Pseudomonadota</taxon>
        <taxon>Gammaproteobacteria</taxon>
        <taxon>Legionellales</taxon>
        <taxon>Legionellaceae</taxon>
        <taxon>Legionella</taxon>
    </lineage>
</organism>
<dbReference type="GO" id="GO:0006749">
    <property type="term" value="P:glutathione metabolic process"/>
    <property type="evidence" value="ECO:0007669"/>
    <property type="project" value="InterPro"/>
</dbReference>
<evidence type="ECO:0000313" key="3">
    <source>
        <dbReference type="EMBL" id="KTD31433.1"/>
    </source>
</evidence>
<comment type="caution">
    <text evidence="3">The sequence shown here is derived from an EMBL/GenBank/DDBJ whole genome shotgun (WGS) entry which is preliminary data.</text>
</comment>
<dbReference type="GO" id="GO:0050313">
    <property type="term" value="F:sulfur dioxygenase activity"/>
    <property type="evidence" value="ECO:0007669"/>
    <property type="project" value="InterPro"/>
</dbReference>
<evidence type="ECO:0000256" key="1">
    <source>
        <dbReference type="ARBA" id="ARBA00022723"/>
    </source>
</evidence>
<dbReference type="EMBL" id="LNYH01000022">
    <property type="protein sequence ID" value="KTD31433.1"/>
    <property type="molecule type" value="Genomic_DNA"/>
</dbReference>
<evidence type="ECO:0000313" key="4">
    <source>
        <dbReference type="Proteomes" id="UP000054761"/>
    </source>
</evidence>
<dbReference type="Proteomes" id="UP000054761">
    <property type="component" value="Unassembled WGS sequence"/>
</dbReference>
<dbReference type="InterPro" id="IPR001279">
    <property type="entry name" value="Metallo-B-lactamas"/>
</dbReference>
<dbReference type="Pfam" id="PF00753">
    <property type="entry name" value="Lactamase_B"/>
    <property type="match status" value="1"/>
</dbReference>